<evidence type="ECO:0000313" key="2">
    <source>
        <dbReference type="EMBL" id="OIT04347.1"/>
    </source>
</evidence>
<feature type="transmembrane region" description="Helical" evidence="1">
    <location>
        <begin position="44"/>
        <end position="61"/>
    </location>
</feature>
<keyword evidence="1" id="KW-0472">Membrane</keyword>
<dbReference type="Proteomes" id="UP000187609">
    <property type="component" value="Unassembled WGS sequence"/>
</dbReference>
<dbReference type="AlphaFoldDB" id="A0A1J6J026"/>
<dbReference type="OMA" id="LFWPNRF"/>
<sequence>MKTKKKKLKIKKFISSSPKVSIKAIIVIVNFLPFSLYASMATSNFTLLLLAFSLLAVSAAGRPCKTLFFITSTSYYHIHRTTTSQNPNPNFLLPYPLISPRFLTFSFSSISFRDGSSKFGLNRPSIFFRRSDPMLIRGPDPIFYDRDDAVEEVEEELESRSSPSMMIPVEFYSSVTSSVRDRSKDIMRVVGALLFGVGCGALTAATMYLIWFLFWPNRFDFEDSEDDSDDDVSPKKMGYVAIPTKVVDDELKKAAAPAKEVV</sequence>
<dbReference type="STRING" id="49451.A0A1J6J026"/>
<proteinExistence type="predicted"/>
<dbReference type="PANTHER" id="PTHR35107">
    <property type="entry name" value="EXPRESSED PROTEIN"/>
    <property type="match status" value="1"/>
</dbReference>
<feature type="transmembrane region" description="Helical" evidence="1">
    <location>
        <begin position="20"/>
        <end position="38"/>
    </location>
</feature>
<accession>A0A1J6J026</accession>
<dbReference type="PANTHER" id="PTHR35107:SF2">
    <property type="entry name" value="EXPRESSED PROTEIN"/>
    <property type="match status" value="1"/>
</dbReference>
<gene>
    <name evidence="2" type="ORF">A4A49_20804</name>
</gene>
<evidence type="ECO:0000313" key="3">
    <source>
        <dbReference type="Proteomes" id="UP000187609"/>
    </source>
</evidence>
<keyword evidence="3" id="KW-1185">Reference proteome</keyword>
<feature type="transmembrane region" description="Helical" evidence="1">
    <location>
        <begin position="189"/>
        <end position="214"/>
    </location>
</feature>
<keyword evidence="1" id="KW-0812">Transmembrane</keyword>
<name>A0A1J6J026_NICAT</name>
<reference evidence="2" key="1">
    <citation type="submission" date="2016-11" db="EMBL/GenBank/DDBJ databases">
        <title>The genome of Nicotiana attenuata.</title>
        <authorList>
            <person name="Xu S."/>
            <person name="Brockmoeller T."/>
            <person name="Gaquerel E."/>
            <person name="Navarro A."/>
            <person name="Kuhl H."/>
            <person name="Gase K."/>
            <person name="Ling Z."/>
            <person name="Zhou W."/>
            <person name="Kreitzer C."/>
            <person name="Stanke M."/>
            <person name="Tang H."/>
            <person name="Lyons E."/>
            <person name="Pandey P."/>
            <person name="Pandey S.P."/>
            <person name="Timmermann B."/>
            <person name="Baldwin I.T."/>
        </authorList>
    </citation>
    <scope>NUCLEOTIDE SEQUENCE [LARGE SCALE GENOMIC DNA]</scope>
    <source>
        <strain evidence="2">UT</strain>
    </source>
</reference>
<protein>
    <recommendedName>
        <fullName evidence="4">Transmembrane protein</fullName>
    </recommendedName>
</protein>
<comment type="caution">
    <text evidence="2">The sequence shown here is derived from an EMBL/GenBank/DDBJ whole genome shotgun (WGS) entry which is preliminary data.</text>
</comment>
<evidence type="ECO:0008006" key="4">
    <source>
        <dbReference type="Google" id="ProtNLM"/>
    </source>
</evidence>
<keyword evidence="1" id="KW-1133">Transmembrane helix</keyword>
<evidence type="ECO:0000256" key="1">
    <source>
        <dbReference type="SAM" id="Phobius"/>
    </source>
</evidence>
<organism evidence="2 3">
    <name type="scientific">Nicotiana attenuata</name>
    <name type="common">Coyote tobacco</name>
    <dbReference type="NCBI Taxonomy" id="49451"/>
    <lineage>
        <taxon>Eukaryota</taxon>
        <taxon>Viridiplantae</taxon>
        <taxon>Streptophyta</taxon>
        <taxon>Embryophyta</taxon>
        <taxon>Tracheophyta</taxon>
        <taxon>Spermatophyta</taxon>
        <taxon>Magnoliopsida</taxon>
        <taxon>eudicotyledons</taxon>
        <taxon>Gunneridae</taxon>
        <taxon>Pentapetalae</taxon>
        <taxon>asterids</taxon>
        <taxon>lamiids</taxon>
        <taxon>Solanales</taxon>
        <taxon>Solanaceae</taxon>
        <taxon>Nicotianoideae</taxon>
        <taxon>Nicotianeae</taxon>
        <taxon>Nicotiana</taxon>
    </lineage>
</organism>
<dbReference type="EMBL" id="MJEQ01037185">
    <property type="protein sequence ID" value="OIT04347.1"/>
    <property type="molecule type" value="Genomic_DNA"/>
</dbReference>
<dbReference type="Gramene" id="OIT04347">
    <property type="protein sequence ID" value="OIT04347"/>
    <property type="gene ID" value="A4A49_20804"/>
</dbReference>